<accession>A0A392PT04</accession>
<protein>
    <submittedName>
        <fullName evidence="1">Uncharacterized protein</fullName>
    </submittedName>
</protein>
<reference evidence="1 2" key="1">
    <citation type="journal article" date="2018" name="Front. Plant Sci.">
        <title>Red Clover (Trifolium pratense) and Zigzag Clover (T. medium) - A Picture of Genomic Similarities and Differences.</title>
        <authorList>
            <person name="Dluhosova J."/>
            <person name="Istvanek J."/>
            <person name="Nedelnik J."/>
            <person name="Repkova J."/>
        </authorList>
    </citation>
    <scope>NUCLEOTIDE SEQUENCE [LARGE SCALE GENOMIC DNA]</scope>
    <source>
        <strain evidence="2">cv. 10/8</strain>
        <tissue evidence="1">Leaf</tissue>
    </source>
</reference>
<keyword evidence="2" id="KW-1185">Reference proteome</keyword>
<evidence type="ECO:0000313" key="2">
    <source>
        <dbReference type="Proteomes" id="UP000265520"/>
    </source>
</evidence>
<dbReference type="AlphaFoldDB" id="A0A392PT04"/>
<name>A0A392PT04_9FABA</name>
<organism evidence="1 2">
    <name type="scientific">Trifolium medium</name>
    <dbReference type="NCBI Taxonomy" id="97028"/>
    <lineage>
        <taxon>Eukaryota</taxon>
        <taxon>Viridiplantae</taxon>
        <taxon>Streptophyta</taxon>
        <taxon>Embryophyta</taxon>
        <taxon>Tracheophyta</taxon>
        <taxon>Spermatophyta</taxon>
        <taxon>Magnoliopsida</taxon>
        <taxon>eudicotyledons</taxon>
        <taxon>Gunneridae</taxon>
        <taxon>Pentapetalae</taxon>
        <taxon>rosids</taxon>
        <taxon>fabids</taxon>
        <taxon>Fabales</taxon>
        <taxon>Fabaceae</taxon>
        <taxon>Papilionoideae</taxon>
        <taxon>50 kb inversion clade</taxon>
        <taxon>NPAAA clade</taxon>
        <taxon>Hologalegina</taxon>
        <taxon>IRL clade</taxon>
        <taxon>Trifolieae</taxon>
        <taxon>Trifolium</taxon>
    </lineage>
</organism>
<evidence type="ECO:0000313" key="1">
    <source>
        <dbReference type="EMBL" id="MCI14580.1"/>
    </source>
</evidence>
<sequence length="61" mass="7185">MKFDPMFGNRSVLKFSKLWLSQFFAVVVNILQRTRRERLRLAAPKVLFMILLNSSGRSKLK</sequence>
<dbReference type="Proteomes" id="UP000265520">
    <property type="component" value="Unassembled WGS sequence"/>
</dbReference>
<comment type="caution">
    <text evidence="1">The sequence shown here is derived from an EMBL/GenBank/DDBJ whole genome shotgun (WGS) entry which is preliminary data.</text>
</comment>
<proteinExistence type="predicted"/>
<feature type="non-terminal residue" evidence="1">
    <location>
        <position position="61"/>
    </location>
</feature>
<dbReference type="EMBL" id="LXQA010092965">
    <property type="protein sequence ID" value="MCI14580.1"/>
    <property type="molecule type" value="Genomic_DNA"/>
</dbReference>